<reference evidence="1" key="1">
    <citation type="submission" date="2020-06" db="EMBL/GenBank/DDBJ databases">
        <title>Insight into the genomes of haloalkaliphilic bacilli from Kenyan soda lakes.</title>
        <authorList>
            <person name="Mwirichia R."/>
            <person name="Villamizar G.C."/>
            <person name="Poehlein A."/>
            <person name="Mugweru J."/>
            <person name="Kipnyargis A."/>
            <person name="Kiplimo D."/>
            <person name="Orwa P."/>
            <person name="Daniel R."/>
        </authorList>
    </citation>
    <scope>NUCLEOTIDE SEQUENCE</scope>
    <source>
        <strain evidence="1">B1096_S55</strain>
    </source>
</reference>
<accession>A0A9Q4B416</accession>
<dbReference type="RefSeq" id="WP_257822018.1">
    <property type="nucleotide sequence ID" value="NZ_JABXYM010000001.1"/>
</dbReference>
<evidence type="ECO:0000313" key="2">
    <source>
        <dbReference type="Proteomes" id="UP001057753"/>
    </source>
</evidence>
<keyword evidence="2" id="KW-1185">Reference proteome</keyword>
<organism evidence="1 2">
    <name type="scientific">Salipaludibacillus agaradhaerens</name>
    <name type="common">Bacillus agaradhaerens</name>
    <dbReference type="NCBI Taxonomy" id="76935"/>
    <lineage>
        <taxon>Bacteria</taxon>
        <taxon>Bacillati</taxon>
        <taxon>Bacillota</taxon>
        <taxon>Bacilli</taxon>
        <taxon>Bacillales</taxon>
        <taxon>Bacillaceae</taxon>
    </lineage>
</organism>
<gene>
    <name evidence="1" type="ORF">HXA33_13785</name>
</gene>
<sequence>MSLHYSESKEENEESPGYFACAITDKCIIAGQKKFLGDQVIESDVRKLMM</sequence>
<dbReference type="AlphaFoldDB" id="A0A9Q4B416"/>
<dbReference type="EMBL" id="JABXYM010000001">
    <property type="protein sequence ID" value="MCR6097617.1"/>
    <property type="molecule type" value="Genomic_DNA"/>
</dbReference>
<comment type="caution">
    <text evidence="1">The sequence shown here is derived from an EMBL/GenBank/DDBJ whole genome shotgun (WGS) entry which is preliminary data.</text>
</comment>
<evidence type="ECO:0000313" key="1">
    <source>
        <dbReference type="EMBL" id="MCR6097617.1"/>
    </source>
</evidence>
<proteinExistence type="predicted"/>
<protein>
    <submittedName>
        <fullName evidence="1">Uncharacterized protein</fullName>
    </submittedName>
</protein>
<dbReference type="Proteomes" id="UP001057753">
    <property type="component" value="Unassembled WGS sequence"/>
</dbReference>
<name>A0A9Q4B416_SALAG</name>